<feature type="compositionally biased region" description="Polar residues" evidence="1">
    <location>
        <begin position="662"/>
        <end position="672"/>
    </location>
</feature>
<evidence type="ECO:0000313" key="3">
    <source>
        <dbReference type="Proteomes" id="UP000271624"/>
    </source>
</evidence>
<accession>A0A433UJF9</accession>
<sequence>MPSILQEFKNGNKCPHCNHTDWCYSVGDLTVCNRGAEPAPSWFATSKSDKAGVPYYAPVLNKAPRPIGRQEFIYTDNSNNPLIKVVIVRKSEFSKDVYQEYWNGIGWAPAKSMSSEMKRALQQQVSWYRYNDLLQAVVEGKPIFIVEGEGVADALWDLGLAATTTIGGAGKYRSYGNYKEDLSGADIVLCPDRDEPGVKHMEEISKDFPGAKWLYAPPSEFYWSKLPKSGGLDIKDWINDGASVSEIMAAIGNKLEAETFSPAGKLPVKPVNDVTSNTERLRLELLDLVQETDSVARILKRSQICSRYKITKTELEALIQETQYKLQPRRLKAYTFDELLELESESLDWLIPELLPRGELVVLGGAPKCGKTLMAIDAAFAIATGEDVFLGLKCGRGKVLVISNDETVRSTKAKLVRRGFRLGDGENLMVVSEWKINQLYELEKTMEEFKPDLVIVDSLKSISTNSEISENSAEFANIIYNFKTVLNRFKCAGILIHHTNKNKEAMGVAKLRGSSSIVAATWGAWILDQIPKQSPDGGKGLVIEPNDPARLLSVFARDIEGQLLKLEFNGENNSYGRTDMELIREQDKLRDRILAVLRLNKQGLSGREIIELMGMTKEEGRPVYNELNRMEARRLISTISSNRDRRVTLYTITTDGEVVIEQQDSPPTQNDENAPKNLETPKEQEFQDSHQEEKNSHQESQEPQEINETSDFSLLEVEMDGDVTGFIGCHVEVRKIDGAVKLEGELTGYDSLNGSVTIKTTEGAIHTAHVRETFVI</sequence>
<gene>
    <name evidence="2" type="ORF">DSM106972_094490</name>
</gene>
<dbReference type="InterPro" id="IPR036388">
    <property type="entry name" value="WH-like_DNA-bd_sf"/>
</dbReference>
<dbReference type="RefSeq" id="WP_127087372.1">
    <property type="nucleotide sequence ID" value="NZ_RSCL01000052.1"/>
</dbReference>
<name>A0A433UJF9_9CYAN</name>
<dbReference type="EMBL" id="RSCL01000052">
    <property type="protein sequence ID" value="RUS93978.1"/>
    <property type="molecule type" value="Genomic_DNA"/>
</dbReference>
<proteinExistence type="predicted"/>
<dbReference type="Proteomes" id="UP000271624">
    <property type="component" value="Unassembled WGS sequence"/>
</dbReference>
<reference evidence="2" key="1">
    <citation type="submission" date="2018-12" db="EMBL/GenBank/DDBJ databases">
        <authorList>
            <person name="Will S."/>
            <person name="Neumann-Schaal M."/>
            <person name="Henke P."/>
        </authorList>
    </citation>
    <scope>NUCLEOTIDE SEQUENCE</scope>
    <source>
        <strain evidence="2">PCC 7102</strain>
    </source>
</reference>
<dbReference type="Gene3D" id="1.10.10.10">
    <property type="entry name" value="Winged helix-like DNA-binding domain superfamily/Winged helix DNA-binding domain"/>
    <property type="match status" value="1"/>
</dbReference>
<evidence type="ECO:0000256" key="1">
    <source>
        <dbReference type="SAM" id="MobiDB-lite"/>
    </source>
</evidence>
<comment type="caution">
    <text evidence="2">The sequence shown here is derived from an EMBL/GenBank/DDBJ whole genome shotgun (WGS) entry which is preliminary data.</text>
</comment>
<dbReference type="OrthoDB" id="503305at2"/>
<dbReference type="Gene3D" id="3.40.1360.10">
    <property type="match status" value="1"/>
</dbReference>
<dbReference type="InterPro" id="IPR034154">
    <property type="entry name" value="TOPRIM_DnaG/twinkle"/>
</dbReference>
<protein>
    <recommendedName>
        <fullName evidence="4">AAA+ ATPase domain-containing protein</fullName>
    </recommendedName>
</protein>
<feature type="region of interest" description="Disordered" evidence="1">
    <location>
        <begin position="658"/>
        <end position="707"/>
    </location>
</feature>
<dbReference type="AlphaFoldDB" id="A0A433UJF9"/>
<dbReference type="Pfam" id="PF13481">
    <property type="entry name" value="AAA_25"/>
    <property type="match status" value="1"/>
</dbReference>
<dbReference type="SUPFAM" id="SSF46785">
    <property type="entry name" value="Winged helix' DNA-binding domain"/>
    <property type="match status" value="1"/>
</dbReference>
<keyword evidence="3" id="KW-1185">Reference proteome</keyword>
<dbReference type="Gene3D" id="3.40.50.300">
    <property type="entry name" value="P-loop containing nucleotide triphosphate hydrolases"/>
    <property type="match status" value="1"/>
</dbReference>
<dbReference type="CDD" id="cd01029">
    <property type="entry name" value="TOPRIM_primases"/>
    <property type="match status" value="1"/>
</dbReference>
<organism evidence="2 3">
    <name type="scientific">Dulcicalothrix desertica PCC 7102</name>
    <dbReference type="NCBI Taxonomy" id="232991"/>
    <lineage>
        <taxon>Bacteria</taxon>
        <taxon>Bacillati</taxon>
        <taxon>Cyanobacteriota</taxon>
        <taxon>Cyanophyceae</taxon>
        <taxon>Nostocales</taxon>
        <taxon>Calotrichaceae</taxon>
        <taxon>Dulcicalothrix</taxon>
    </lineage>
</organism>
<dbReference type="SUPFAM" id="SSF52540">
    <property type="entry name" value="P-loop containing nucleoside triphosphate hydrolases"/>
    <property type="match status" value="1"/>
</dbReference>
<feature type="compositionally biased region" description="Basic and acidic residues" evidence="1">
    <location>
        <begin position="679"/>
        <end position="700"/>
    </location>
</feature>
<dbReference type="InterPro" id="IPR027417">
    <property type="entry name" value="P-loop_NTPase"/>
</dbReference>
<evidence type="ECO:0000313" key="2">
    <source>
        <dbReference type="EMBL" id="RUS93978.1"/>
    </source>
</evidence>
<reference evidence="2" key="2">
    <citation type="journal article" date="2019" name="Genome Biol. Evol.">
        <title>Day and night: Metabolic profiles and evolutionary relationships of six axenic non-marine cyanobacteria.</title>
        <authorList>
            <person name="Will S.E."/>
            <person name="Henke P."/>
            <person name="Boedeker C."/>
            <person name="Huang S."/>
            <person name="Brinkmann H."/>
            <person name="Rohde M."/>
            <person name="Jarek M."/>
            <person name="Friedl T."/>
            <person name="Seufert S."/>
            <person name="Schumacher M."/>
            <person name="Overmann J."/>
            <person name="Neumann-Schaal M."/>
            <person name="Petersen J."/>
        </authorList>
    </citation>
    <scope>NUCLEOTIDE SEQUENCE [LARGE SCALE GENOMIC DNA]</scope>
    <source>
        <strain evidence="2">PCC 7102</strain>
    </source>
</reference>
<dbReference type="InterPro" id="IPR036390">
    <property type="entry name" value="WH_DNA-bd_sf"/>
</dbReference>
<evidence type="ECO:0008006" key="4">
    <source>
        <dbReference type="Google" id="ProtNLM"/>
    </source>
</evidence>